<dbReference type="GeneID" id="83063590"/>
<name>A0AAU9AEK6_LYSEN</name>
<sequence length="144" mass="16423">MLALIREISAYTAPDQLLGLFSTAERAAQARDEYLADVARHDPWREQAYHHNVDPALDLRTVPVEDRRRDLGGDTVYVLAEFKEAFGQTYVVFSAVFDDLAQAEAAGAALEQREHSYVYYTQVATVPLDGYRWRIESPDDDLWK</sequence>
<dbReference type="KEGG" id="lem:LEN_1719"/>
<evidence type="ECO:0000313" key="1">
    <source>
        <dbReference type="EMBL" id="BAV97206.1"/>
    </source>
</evidence>
<dbReference type="Proteomes" id="UP000218824">
    <property type="component" value="Chromosome"/>
</dbReference>
<proteinExistence type="predicted"/>
<evidence type="ECO:0000313" key="2">
    <source>
        <dbReference type="Proteomes" id="UP000218824"/>
    </source>
</evidence>
<organism evidence="1 2">
    <name type="scientific">Lysobacter enzymogenes</name>
    <dbReference type="NCBI Taxonomy" id="69"/>
    <lineage>
        <taxon>Bacteria</taxon>
        <taxon>Pseudomonadati</taxon>
        <taxon>Pseudomonadota</taxon>
        <taxon>Gammaproteobacteria</taxon>
        <taxon>Lysobacterales</taxon>
        <taxon>Lysobacteraceae</taxon>
        <taxon>Lysobacter</taxon>
    </lineage>
</organism>
<dbReference type="AlphaFoldDB" id="A0AAU9AEK6"/>
<reference evidence="1 2" key="1">
    <citation type="journal article" date="2017" name="DNA Res.">
        <title>Complete genome sequence and expression profile of the commercial lytic enzyme producer Lysobacter enzymogenes M497-1.</title>
        <authorList>
            <person name="Takami H."/>
            <person name="Toyoda A."/>
            <person name="Uchiyama I."/>
            <person name="Itoh T."/>
            <person name="Takaki Y."/>
            <person name="Arai W."/>
            <person name="Nishi S."/>
            <person name="Kawai M."/>
            <person name="Shinya K."/>
            <person name="Ikeda H."/>
        </authorList>
    </citation>
    <scope>NUCLEOTIDE SEQUENCE [LARGE SCALE GENOMIC DNA]</scope>
    <source>
        <strain evidence="1 2">M497-1</strain>
    </source>
</reference>
<gene>
    <name evidence="1" type="ORF">LEN_1719</name>
</gene>
<accession>A0AAU9AEK6</accession>
<protein>
    <submittedName>
        <fullName evidence="1">Uncharacterized protein</fullName>
    </submittedName>
</protein>
<dbReference type="RefSeq" id="WP_096377386.1">
    <property type="nucleotide sequence ID" value="NZ_AP014940.1"/>
</dbReference>
<dbReference type="EMBL" id="AP014940">
    <property type="protein sequence ID" value="BAV97206.1"/>
    <property type="molecule type" value="Genomic_DNA"/>
</dbReference>